<keyword evidence="1 6" id="KW-0963">Cytoplasm</keyword>
<evidence type="ECO:0000256" key="1">
    <source>
        <dbReference type="ARBA" id="ARBA00022490"/>
    </source>
</evidence>
<evidence type="ECO:0000256" key="5">
    <source>
        <dbReference type="ARBA" id="ARBA00022691"/>
    </source>
</evidence>
<dbReference type="InterPro" id="IPR029063">
    <property type="entry name" value="SAM-dependent_MTases_sf"/>
</dbReference>
<feature type="binding site" evidence="6">
    <location>
        <position position="62"/>
    </location>
    <ligand>
        <name>S-adenosyl-L-methionine</name>
        <dbReference type="ChEBI" id="CHEBI:59789"/>
    </ligand>
</feature>
<keyword evidence="4 6" id="KW-0808">Transferase</keyword>
<dbReference type="GO" id="GO:0032259">
    <property type="term" value="P:methylation"/>
    <property type="evidence" value="ECO:0007669"/>
    <property type="project" value="UniProtKB-KW"/>
</dbReference>
<feature type="binding site" evidence="6">
    <location>
        <position position="129"/>
    </location>
    <ligand>
        <name>S-adenosyl-L-methionine</name>
        <dbReference type="ChEBI" id="CHEBI:59789"/>
    </ligand>
</feature>
<dbReference type="NCBIfam" id="TIGR00138">
    <property type="entry name" value="rsmG_gidB"/>
    <property type="match status" value="1"/>
</dbReference>
<keyword evidence="5 6" id="KW-0949">S-adenosyl-L-methionine</keyword>
<dbReference type="Gene3D" id="3.40.50.150">
    <property type="entry name" value="Vaccinia Virus protein VP39"/>
    <property type="match status" value="1"/>
</dbReference>
<dbReference type="SUPFAM" id="SSF53335">
    <property type="entry name" value="S-adenosyl-L-methionine-dependent methyltransferases"/>
    <property type="match status" value="1"/>
</dbReference>
<reference evidence="8" key="1">
    <citation type="journal article" date="2019" name="Int. J. Syst. Evol. Microbiol.">
        <title>The Global Catalogue of Microorganisms (GCM) 10K type strain sequencing project: providing services to taxonomists for standard genome sequencing and annotation.</title>
        <authorList>
            <consortium name="The Broad Institute Genomics Platform"/>
            <consortium name="The Broad Institute Genome Sequencing Center for Infectious Disease"/>
            <person name="Wu L."/>
            <person name="Ma J."/>
        </authorList>
    </citation>
    <scope>NUCLEOTIDE SEQUENCE [LARGE SCALE GENOMIC DNA]</scope>
    <source>
        <strain evidence="8">KCTC 52239</strain>
    </source>
</reference>
<evidence type="ECO:0000313" key="7">
    <source>
        <dbReference type="EMBL" id="MFC3167492.1"/>
    </source>
</evidence>
<gene>
    <name evidence="6 7" type="primary">rsmG</name>
    <name evidence="7" type="ORF">ACFOD7_05465</name>
</gene>
<comment type="catalytic activity">
    <reaction evidence="6">
        <text>guanosine(527) in 16S rRNA + S-adenosyl-L-methionine = N(7)-methylguanosine(527) in 16S rRNA + S-adenosyl-L-homocysteine</text>
        <dbReference type="Rhea" id="RHEA:42732"/>
        <dbReference type="Rhea" id="RHEA-COMP:10209"/>
        <dbReference type="Rhea" id="RHEA-COMP:10210"/>
        <dbReference type="ChEBI" id="CHEBI:57856"/>
        <dbReference type="ChEBI" id="CHEBI:59789"/>
        <dbReference type="ChEBI" id="CHEBI:74269"/>
        <dbReference type="ChEBI" id="CHEBI:74480"/>
        <dbReference type="EC" id="2.1.1.170"/>
    </reaction>
</comment>
<keyword evidence="3 6" id="KW-0489">Methyltransferase</keyword>
<comment type="caution">
    <text evidence="6">Lacks conserved residue(s) required for the propagation of feature annotation.</text>
</comment>
<dbReference type="PANTHER" id="PTHR31760">
    <property type="entry name" value="S-ADENOSYL-L-METHIONINE-DEPENDENT METHYLTRANSFERASES SUPERFAMILY PROTEIN"/>
    <property type="match status" value="1"/>
</dbReference>
<evidence type="ECO:0000256" key="2">
    <source>
        <dbReference type="ARBA" id="ARBA00022552"/>
    </source>
</evidence>
<keyword evidence="8" id="KW-1185">Reference proteome</keyword>
<comment type="caution">
    <text evidence="7">The sequence shown here is derived from an EMBL/GenBank/DDBJ whole genome shotgun (WGS) entry which is preliminary data.</text>
</comment>
<dbReference type="Pfam" id="PF02527">
    <property type="entry name" value="GidB"/>
    <property type="match status" value="1"/>
</dbReference>
<evidence type="ECO:0000256" key="6">
    <source>
        <dbReference type="HAMAP-Rule" id="MF_00074"/>
    </source>
</evidence>
<dbReference type="PANTHER" id="PTHR31760:SF0">
    <property type="entry name" value="S-ADENOSYL-L-METHIONINE-DEPENDENT METHYLTRANSFERASES SUPERFAMILY PROTEIN"/>
    <property type="match status" value="1"/>
</dbReference>
<dbReference type="GO" id="GO:0008168">
    <property type="term" value="F:methyltransferase activity"/>
    <property type="evidence" value="ECO:0007669"/>
    <property type="project" value="UniProtKB-KW"/>
</dbReference>
<dbReference type="PIRSF" id="PIRSF003078">
    <property type="entry name" value="GidB"/>
    <property type="match status" value="1"/>
</dbReference>
<dbReference type="EC" id="2.1.1.170" evidence="6"/>
<feature type="binding site" evidence="6">
    <location>
        <begin position="115"/>
        <end position="116"/>
    </location>
    <ligand>
        <name>S-adenosyl-L-methionine</name>
        <dbReference type="ChEBI" id="CHEBI:59789"/>
    </ligand>
</feature>
<comment type="subcellular location">
    <subcellularLocation>
        <location evidence="6">Cytoplasm</location>
    </subcellularLocation>
</comment>
<keyword evidence="2 6" id="KW-0698">rRNA processing</keyword>
<comment type="function">
    <text evidence="6">Specifically methylates the N7 position of guanine in position 527 of 16S rRNA.</text>
</comment>
<accession>A0ABV7IGL4</accession>
<comment type="similarity">
    <text evidence="6">Belongs to the methyltransferase superfamily. RNA methyltransferase RsmG family.</text>
</comment>
<dbReference type="InterPro" id="IPR003682">
    <property type="entry name" value="rRNA_ssu_MeTfrase_G"/>
</dbReference>
<name>A0ABV7IGL4_9RHOB</name>
<evidence type="ECO:0000256" key="3">
    <source>
        <dbReference type="ARBA" id="ARBA00022603"/>
    </source>
</evidence>
<dbReference type="Proteomes" id="UP001595557">
    <property type="component" value="Unassembled WGS sequence"/>
</dbReference>
<sequence length="198" mass="21760">MSVSRETSERLEIYEQLLIRWNPRINLVAEVSLADLRARHVQDSLQVGDLMDGAEGHWVDLGSGGGLPGIVLAIAKAHTALFFTLVESDQRKAAFLREVIRKTGLKNARVIVDRIEAVPPLNAAYISARALAPLPKLMSYLDLHLAPAGKAYLMKGRQWQSEVEDARIEWNFNCIAHPSRTQEGAATLEISGVSHGAS</sequence>
<proteinExistence type="inferred from homology"/>
<organism evidence="7 8">
    <name type="scientific">Paracoccus fontiphilus</name>
    <dbReference type="NCBI Taxonomy" id="1815556"/>
    <lineage>
        <taxon>Bacteria</taxon>
        <taxon>Pseudomonadati</taxon>
        <taxon>Pseudomonadota</taxon>
        <taxon>Alphaproteobacteria</taxon>
        <taxon>Rhodobacterales</taxon>
        <taxon>Paracoccaceae</taxon>
        <taxon>Paracoccus</taxon>
    </lineage>
</organism>
<protein>
    <recommendedName>
        <fullName evidence="6">Ribosomal RNA small subunit methyltransferase G</fullName>
        <ecNumber evidence="6">2.1.1.170</ecNumber>
    </recommendedName>
    <alternativeName>
        <fullName evidence="6">16S rRNA 7-methylguanosine methyltransferase</fullName>
        <shortName evidence="6">16S rRNA m7G methyltransferase</shortName>
    </alternativeName>
</protein>
<evidence type="ECO:0000313" key="8">
    <source>
        <dbReference type="Proteomes" id="UP001595557"/>
    </source>
</evidence>
<feature type="binding site" evidence="6">
    <location>
        <position position="67"/>
    </location>
    <ligand>
        <name>S-adenosyl-L-methionine</name>
        <dbReference type="ChEBI" id="CHEBI:59789"/>
    </ligand>
</feature>
<dbReference type="RefSeq" id="WP_207467697.1">
    <property type="nucleotide sequence ID" value="NZ_JAFNAW010000016.1"/>
</dbReference>
<evidence type="ECO:0000256" key="4">
    <source>
        <dbReference type="ARBA" id="ARBA00022679"/>
    </source>
</evidence>
<dbReference type="HAMAP" id="MF_00074">
    <property type="entry name" value="16SrRNA_methyltr_G"/>
    <property type="match status" value="1"/>
</dbReference>
<dbReference type="EMBL" id="JBHRTE010000026">
    <property type="protein sequence ID" value="MFC3167492.1"/>
    <property type="molecule type" value="Genomic_DNA"/>
</dbReference>